<evidence type="ECO:0000313" key="3">
    <source>
        <dbReference type="Proteomes" id="UP000663866"/>
    </source>
</evidence>
<accession>A0A821KIH6</accession>
<feature type="non-terminal residue" evidence="1">
    <location>
        <position position="1"/>
    </location>
</feature>
<reference evidence="1" key="1">
    <citation type="submission" date="2021-02" db="EMBL/GenBank/DDBJ databases">
        <authorList>
            <person name="Nowell W R."/>
        </authorList>
    </citation>
    <scope>NUCLEOTIDE SEQUENCE</scope>
</reference>
<keyword evidence="3" id="KW-1185">Reference proteome</keyword>
<protein>
    <submittedName>
        <fullName evidence="1">Uncharacterized protein</fullName>
    </submittedName>
</protein>
<gene>
    <name evidence="1" type="ORF">OVN521_LOCUS49622</name>
    <name evidence="2" type="ORF">OVN521_LOCUS49943</name>
</gene>
<name>A0A821KIH6_9BILA</name>
<evidence type="ECO:0000313" key="2">
    <source>
        <dbReference type="EMBL" id="CAF4744915.1"/>
    </source>
</evidence>
<dbReference type="AlphaFoldDB" id="A0A821KIH6"/>
<dbReference type="EMBL" id="CAJOBG010112291">
    <property type="protein sequence ID" value="CAF4744915.1"/>
    <property type="molecule type" value="Genomic_DNA"/>
</dbReference>
<proteinExistence type="predicted"/>
<evidence type="ECO:0000313" key="1">
    <source>
        <dbReference type="EMBL" id="CAF4735673.1"/>
    </source>
</evidence>
<comment type="caution">
    <text evidence="1">The sequence shown here is derived from an EMBL/GenBank/DDBJ whole genome shotgun (WGS) entry which is preliminary data.</text>
</comment>
<feature type="non-terminal residue" evidence="1">
    <location>
        <position position="17"/>
    </location>
</feature>
<organism evidence="1 3">
    <name type="scientific">Rotaria magnacalcarata</name>
    <dbReference type="NCBI Taxonomy" id="392030"/>
    <lineage>
        <taxon>Eukaryota</taxon>
        <taxon>Metazoa</taxon>
        <taxon>Spiralia</taxon>
        <taxon>Gnathifera</taxon>
        <taxon>Rotifera</taxon>
        <taxon>Eurotatoria</taxon>
        <taxon>Bdelloidea</taxon>
        <taxon>Philodinida</taxon>
        <taxon>Philodinidae</taxon>
        <taxon>Rotaria</taxon>
    </lineage>
</organism>
<dbReference type="EMBL" id="CAJOBG010109591">
    <property type="protein sequence ID" value="CAF4735673.1"/>
    <property type="molecule type" value="Genomic_DNA"/>
</dbReference>
<sequence length="17" mass="1859">MTSISVPEQEPLPQDST</sequence>
<dbReference type="Proteomes" id="UP000663866">
    <property type="component" value="Unassembled WGS sequence"/>
</dbReference>